<evidence type="ECO:0000256" key="2">
    <source>
        <dbReference type="ARBA" id="ARBA00022737"/>
    </source>
</evidence>
<dbReference type="SUPFAM" id="SSF101898">
    <property type="entry name" value="NHL repeat"/>
    <property type="match status" value="1"/>
</dbReference>
<keyword evidence="1" id="KW-0732">Signal</keyword>
<evidence type="ECO:0000256" key="1">
    <source>
        <dbReference type="ARBA" id="ARBA00022729"/>
    </source>
</evidence>
<protein>
    <submittedName>
        <fullName evidence="5">Uncharacterized protein</fullName>
    </submittedName>
</protein>
<name>A0A1X7SWN8_AMPQE</name>
<feature type="repeat" description="NHL" evidence="4">
    <location>
        <begin position="65"/>
        <end position="103"/>
    </location>
</feature>
<evidence type="ECO:0000256" key="3">
    <source>
        <dbReference type="ARBA" id="ARBA00023180"/>
    </source>
</evidence>
<dbReference type="eggNOG" id="KOG2177">
    <property type="taxonomic scope" value="Eukaryota"/>
</dbReference>
<dbReference type="InterPro" id="IPR011042">
    <property type="entry name" value="6-blade_b-propeller_TolB-like"/>
</dbReference>
<proteinExistence type="predicted"/>
<accession>A0A1X7SWN8</accession>
<keyword evidence="2" id="KW-0677">Repeat</keyword>
<organism evidence="5">
    <name type="scientific">Amphimedon queenslandica</name>
    <name type="common">Sponge</name>
    <dbReference type="NCBI Taxonomy" id="400682"/>
    <lineage>
        <taxon>Eukaryota</taxon>
        <taxon>Metazoa</taxon>
        <taxon>Porifera</taxon>
        <taxon>Demospongiae</taxon>
        <taxon>Heteroscleromorpha</taxon>
        <taxon>Haplosclerida</taxon>
        <taxon>Niphatidae</taxon>
        <taxon>Amphimedon</taxon>
    </lineage>
</organism>
<keyword evidence="3" id="KW-0325">Glycoprotein</keyword>
<dbReference type="GO" id="GO:0005576">
    <property type="term" value="C:extracellular region"/>
    <property type="evidence" value="ECO:0007669"/>
    <property type="project" value="TreeGrafter"/>
</dbReference>
<dbReference type="PANTHER" id="PTHR10680">
    <property type="entry name" value="PEPTIDYL-GLYCINE ALPHA-AMIDATING MONOOXYGENASE"/>
    <property type="match status" value="1"/>
</dbReference>
<feature type="repeat" description="NHL" evidence="4">
    <location>
        <begin position="15"/>
        <end position="58"/>
    </location>
</feature>
<dbReference type="PROSITE" id="PS51125">
    <property type="entry name" value="NHL"/>
    <property type="match status" value="2"/>
</dbReference>
<dbReference type="InParanoid" id="A0A1X7SWN8"/>
<evidence type="ECO:0000313" key="5">
    <source>
        <dbReference type="EnsemblMetazoa" id="Aqu2.1.06392_001"/>
    </source>
</evidence>
<dbReference type="STRING" id="400682.A0A1X7SWN8"/>
<sequence>CNHRIQKFTPDGNYICQFGGQGSGPGQLNYPAGITVDTTGLVFVSECNNHRVSIFTSDGQYVNHFGGKGSNKDQFNSPYVGITFDKDGRLYVCDNLNNRIVVY</sequence>
<dbReference type="AlphaFoldDB" id="A0A1X7SWN8"/>
<dbReference type="Pfam" id="PF01436">
    <property type="entry name" value="NHL"/>
    <property type="match status" value="2"/>
</dbReference>
<evidence type="ECO:0000256" key="4">
    <source>
        <dbReference type="PROSITE-ProRule" id="PRU00504"/>
    </source>
</evidence>
<dbReference type="CDD" id="cd05819">
    <property type="entry name" value="NHL"/>
    <property type="match status" value="1"/>
</dbReference>
<dbReference type="Gene3D" id="2.120.10.30">
    <property type="entry name" value="TolB, C-terminal domain"/>
    <property type="match status" value="1"/>
</dbReference>
<dbReference type="PANTHER" id="PTHR10680:SF28">
    <property type="entry name" value="SMP-30_GLUCONOLACTONASE_LRE-LIKE REGION DOMAIN-CONTAINING PROTEIN"/>
    <property type="match status" value="1"/>
</dbReference>
<dbReference type="EnsemblMetazoa" id="Aqu2.1.06392_001">
    <property type="protein sequence ID" value="Aqu2.1.06392_001"/>
    <property type="gene ID" value="Aqu2.1.06392"/>
</dbReference>
<reference evidence="5" key="1">
    <citation type="submission" date="2017-05" db="UniProtKB">
        <authorList>
            <consortium name="EnsemblMetazoa"/>
        </authorList>
    </citation>
    <scope>IDENTIFICATION</scope>
</reference>
<dbReference type="InterPro" id="IPR001258">
    <property type="entry name" value="NHL_repeat"/>
</dbReference>